<dbReference type="InterPro" id="IPR019819">
    <property type="entry name" value="Carboxylesterase_B_CS"/>
</dbReference>
<organism evidence="5 6">
    <name type="scientific">Punctularia strigosozonata (strain HHB-11173)</name>
    <name type="common">White-rot fungus</name>
    <dbReference type="NCBI Taxonomy" id="741275"/>
    <lineage>
        <taxon>Eukaryota</taxon>
        <taxon>Fungi</taxon>
        <taxon>Dikarya</taxon>
        <taxon>Basidiomycota</taxon>
        <taxon>Agaricomycotina</taxon>
        <taxon>Agaricomycetes</taxon>
        <taxon>Corticiales</taxon>
        <taxon>Punctulariaceae</taxon>
        <taxon>Punctularia</taxon>
    </lineage>
</organism>
<evidence type="ECO:0000313" key="5">
    <source>
        <dbReference type="EMBL" id="EIN04230.1"/>
    </source>
</evidence>
<dbReference type="eggNOG" id="KOG4389">
    <property type="taxonomic scope" value="Eukaryota"/>
</dbReference>
<evidence type="ECO:0000313" key="6">
    <source>
        <dbReference type="Proteomes" id="UP000054196"/>
    </source>
</evidence>
<feature type="chain" id="PRO_5005145746" description="Carboxylic ester hydrolase" evidence="3">
    <location>
        <begin position="20"/>
        <end position="556"/>
    </location>
</feature>
<gene>
    <name evidence="5" type="ORF">PUNSTDRAFT_47730</name>
</gene>
<accession>R7S1J7</accession>
<name>R7S1J7_PUNST</name>
<dbReference type="PANTHER" id="PTHR11559">
    <property type="entry name" value="CARBOXYLESTERASE"/>
    <property type="match status" value="1"/>
</dbReference>
<dbReference type="Proteomes" id="UP000054196">
    <property type="component" value="Unassembled WGS sequence"/>
</dbReference>
<dbReference type="HOGENOM" id="CLU_006586_10_7_1"/>
<dbReference type="Pfam" id="PF00135">
    <property type="entry name" value="COesterase"/>
    <property type="match status" value="1"/>
</dbReference>
<dbReference type="ESTHER" id="punst-r7s1j7">
    <property type="family name" value="Fungal_carboxylesterase_lipase"/>
</dbReference>
<dbReference type="OrthoDB" id="408631at2759"/>
<dbReference type="PROSITE" id="PS00941">
    <property type="entry name" value="CARBOXYLESTERASE_B_2"/>
    <property type="match status" value="1"/>
</dbReference>
<dbReference type="SUPFAM" id="SSF53474">
    <property type="entry name" value="alpha/beta-Hydrolases"/>
    <property type="match status" value="1"/>
</dbReference>
<dbReference type="GO" id="GO:0016787">
    <property type="term" value="F:hydrolase activity"/>
    <property type="evidence" value="ECO:0007669"/>
    <property type="project" value="UniProtKB-KW"/>
</dbReference>
<keyword evidence="3" id="KW-0732">Signal</keyword>
<dbReference type="EC" id="3.1.1.-" evidence="3"/>
<dbReference type="EMBL" id="JH687556">
    <property type="protein sequence ID" value="EIN04230.1"/>
    <property type="molecule type" value="Genomic_DNA"/>
</dbReference>
<feature type="domain" description="Carboxylesterase type B" evidence="4">
    <location>
        <begin position="29"/>
        <end position="547"/>
    </location>
</feature>
<sequence>MLLELAAVLGLSTLCAALASPGAPSPEGPIVDLGYVKLLGHRSEGVDFFGGIRYVQPPLGNLRFRAPVMLDEKTRAQTVTDARNWGDICIQQPASLDLGSEDCLTLNVWTPPHAKEGDKLRVALYIHGGGNYYAVRVASRPTVHIVRADFYQSAQGFPMNTWVTGSGGSIVAVNIQYRLGLLGFLAAKDVMENGSVNNGLLDQRAAIAWVKRHISKFGGDPNQITLAGESAGGADLIWQMIAYGGQQKPDFQGIIAQSIGTDPTPTEAQYESCYANVTAATNCTLSTGADTLACLRAAPLSAIVDAVNTKPSTCKFLPVIDGDLIQDLPSTMLREGRFSKVNFVGGHCTDDGSIFVGDPATFTNTTDGFVSAIKKRYTMLSNATVQRMIDLYPESEFGSQWERAEQAFGDTVFTCQDWYIADKLYKAGQKHAYNYRFNTPDPVQLAQFPWKKVMHTSDLFFLFQGTNSGPYPGVASHFAPFNGTEQALATETIGYWTSFARAFDPSTFRARGAPAWPDMTHGRLVIQEGRSFIEQRTAKYIERCNFWNEVGDEIRV</sequence>
<evidence type="ECO:0000259" key="4">
    <source>
        <dbReference type="Pfam" id="PF00135"/>
    </source>
</evidence>
<dbReference type="RefSeq" id="XP_007388701.1">
    <property type="nucleotide sequence ID" value="XM_007388639.1"/>
</dbReference>
<dbReference type="PROSITE" id="PS00122">
    <property type="entry name" value="CARBOXYLESTERASE_B_1"/>
    <property type="match status" value="1"/>
</dbReference>
<dbReference type="InterPro" id="IPR050309">
    <property type="entry name" value="Type-B_Carboxylest/Lipase"/>
</dbReference>
<keyword evidence="6" id="KW-1185">Reference proteome</keyword>
<dbReference type="InterPro" id="IPR029058">
    <property type="entry name" value="AB_hydrolase_fold"/>
</dbReference>
<evidence type="ECO:0000256" key="2">
    <source>
        <dbReference type="ARBA" id="ARBA00022801"/>
    </source>
</evidence>
<dbReference type="KEGG" id="psq:PUNSTDRAFT_47730"/>
<protein>
    <recommendedName>
        <fullName evidence="3">Carboxylic ester hydrolase</fullName>
        <ecNumber evidence="3">3.1.1.-</ecNumber>
    </recommendedName>
</protein>
<dbReference type="GeneID" id="18882914"/>
<keyword evidence="2 3" id="KW-0378">Hydrolase</keyword>
<dbReference type="InterPro" id="IPR019826">
    <property type="entry name" value="Carboxylesterase_B_AS"/>
</dbReference>
<dbReference type="AlphaFoldDB" id="R7S1J7"/>
<proteinExistence type="inferred from homology"/>
<reference evidence="6" key="1">
    <citation type="journal article" date="2012" name="Science">
        <title>The Paleozoic origin of enzymatic lignin decomposition reconstructed from 31 fungal genomes.</title>
        <authorList>
            <person name="Floudas D."/>
            <person name="Binder M."/>
            <person name="Riley R."/>
            <person name="Barry K."/>
            <person name="Blanchette R.A."/>
            <person name="Henrissat B."/>
            <person name="Martinez A.T."/>
            <person name="Otillar R."/>
            <person name="Spatafora J.W."/>
            <person name="Yadav J.S."/>
            <person name="Aerts A."/>
            <person name="Benoit I."/>
            <person name="Boyd A."/>
            <person name="Carlson A."/>
            <person name="Copeland A."/>
            <person name="Coutinho P.M."/>
            <person name="de Vries R.P."/>
            <person name="Ferreira P."/>
            <person name="Findley K."/>
            <person name="Foster B."/>
            <person name="Gaskell J."/>
            <person name="Glotzer D."/>
            <person name="Gorecki P."/>
            <person name="Heitman J."/>
            <person name="Hesse C."/>
            <person name="Hori C."/>
            <person name="Igarashi K."/>
            <person name="Jurgens J.A."/>
            <person name="Kallen N."/>
            <person name="Kersten P."/>
            <person name="Kohler A."/>
            <person name="Kuees U."/>
            <person name="Kumar T.K.A."/>
            <person name="Kuo A."/>
            <person name="LaButti K."/>
            <person name="Larrondo L.F."/>
            <person name="Lindquist E."/>
            <person name="Ling A."/>
            <person name="Lombard V."/>
            <person name="Lucas S."/>
            <person name="Lundell T."/>
            <person name="Martin R."/>
            <person name="McLaughlin D.J."/>
            <person name="Morgenstern I."/>
            <person name="Morin E."/>
            <person name="Murat C."/>
            <person name="Nagy L.G."/>
            <person name="Nolan M."/>
            <person name="Ohm R.A."/>
            <person name="Patyshakuliyeva A."/>
            <person name="Rokas A."/>
            <person name="Ruiz-Duenas F.J."/>
            <person name="Sabat G."/>
            <person name="Salamov A."/>
            <person name="Samejima M."/>
            <person name="Schmutz J."/>
            <person name="Slot J.C."/>
            <person name="St John F."/>
            <person name="Stenlid J."/>
            <person name="Sun H."/>
            <person name="Sun S."/>
            <person name="Syed K."/>
            <person name="Tsang A."/>
            <person name="Wiebenga A."/>
            <person name="Young D."/>
            <person name="Pisabarro A."/>
            <person name="Eastwood D.C."/>
            <person name="Martin F."/>
            <person name="Cullen D."/>
            <person name="Grigoriev I.V."/>
            <person name="Hibbett D.S."/>
        </authorList>
    </citation>
    <scope>NUCLEOTIDE SEQUENCE [LARGE SCALE GENOMIC DNA]</scope>
    <source>
        <strain evidence="6">HHB-11173 SS5</strain>
    </source>
</reference>
<dbReference type="OMA" id="TCSVNEM"/>
<dbReference type="Gene3D" id="3.40.50.1820">
    <property type="entry name" value="alpha/beta hydrolase"/>
    <property type="match status" value="1"/>
</dbReference>
<evidence type="ECO:0000256" key="1">
    <source>
        <dbReference type="ARBA" id="ARBA00005964"/>
    </source>
</evidence>
<dbReference type="InterPro" id="IPR002018">
    <property type="entry name" value="CarbesteraseB"/>
</dbReference>
<feature type="signal peptide" evidence="3">
    <location>
        <begin position="1"/>
        <end position="19"/>
    </location>
</feature>
<evidence type="ECO:0000256" key="3">
    <source>
        <dbReference type="RuleBase" id="RU361235"/>
    </source>
</evidence>
<comment type="similarity">
    <text evidence="1 3">Belongs to the type-B carboxylesterase/lipase family.</text>
</comment>